<dbReference type="Pfam" id="PF13516">
    <property type="entry name" value="LRR_6"/>
    <property type="match status" value="2"/>
</dbReference>
<feature type="region of interest" description="Disordered" evidence="1">
    <location>
        <begin position="642"/>
        <end position="1010"/>
    </location>
</feature>
<comment type="caution">
    <text evidence="3">The sequence shown here is derived from an EMBL/GenBank/DDBJ whole genome shotgun (WGS) entry which is preliminary data.</text>
</comment>
<dbReference type="GO" id="GO:0005813">
    <property type="term" value="C:centrosome"/>
    <property type="evidence" value="ECO:0007669"/>
    <property type="project" value="TreeGrafter"/>
</dbReference>
<dbReference type="SMART" id="SM00368">
    <property type="entry name" value="LRR_RI"/>
    <property type="match status" value="3"/>
</dbReference>
<feature type="compositionally biased region" description="Low complexity" evidence="1">
    <location>
        <begin position="832"/>
        <end position="848"/>
    </location>
</feature>
<feature type="compositionally biased region" description="Polar residues" evidence="1">
    <location>
        <begin position="787"/>
        <end position="799"/>
    </location>
</feature>
<dbReference type="InterPro" id="IPR001611">
    <property type="entry name" value="Leu-rich_rpt"/>
</dbReference>
<dbReference type="GO" id="GO:0036064">
    <property type="term" value="C:ciliary basal body"/>
    <property type="evidence" value="ECO:0007669"/>
    <property type="project" value="TreeGrafter"/>
</dbReference>
<feature type="compositionally biased region" description="Polar residues" evidence="1">
    <location>
        <begin position="953"/>
        <end position="965"/>
    </location>
</feature>
<keyword evidence="2" id="KW-0472">Membrane</keyword>
<dbReference type="Proteomes" id="UP001497382">
    <property type="component" value="Unassembled WGS sequence"/>
</dbReference>
<evidence type="ECO:0000256" key="2">
    <source>
        <dbReference type="SAM" id="Phobius"/>
    </source>
</evidence>
<evidence type="ECO:0000313" key="4">
    <source>
        <dbReference type="Proteomes" id="UP001497382"/>
    </source>
</evidence>
<dbReference type="Gene3D" id="3.80.10.10">
    <property type="entry name" value="Ribonuclease Inhibitor"/>
    <property type="match status" value="2"/>
</dbReference>
<feature type="compositionally biased region" description="Basic and acidic residues" evidence="1">
    <location>
        <begin position="911"/>
        <end position="938"/>
    </location>
</feature>
<feature type="compositionally biased region" description="Basic and acidic residues" evidence="1">
    <location>
        <begin position="754"/>
        <end position="763"/>
    </location>
</feature>
<accession>A0AAV2BIP7</accession>
<organism evidence="3 4">
    <name type="scientific">Larinioides sclopetarius</name>
    <dbReference type="NCBI Taxonomy" id="280406"/>
    <lineage>
        <taxon>Eukaryota</taxon>
        <taxon>Metazoa</taxon>
        <taxon>Ecdysozoa</taxon>
        <taxon>Arthropoda</taxon>
        <taxon>Chelicerata</taxon>
        <taxon>Arachnida</taxon>
        <taxon>Araneae</taxon>
        <taxon>Araneomorphae</taxon>
        <taxon>Entelegynae</taxon>
        <taxon>Araneoidea</taxon>
        <taxon>Araneidae</taxon>
        <taxon>Larinioides</taxon>
    </lineage>
</organism>
<feature type="compositionally biased region" description="Basic and acidic residues" evidence="1">
    <location>
        <begin position="800"/>
        <end position="817"/>
    </location>
</feature>
<dbReference type="InterPro" id="IPR026212">
    <property type="entry name" value="Cep78"/>
</dbReference>
<evidence type="ECO:0000256" key="1">
    <source>
        <dbReference type="SAM" id="MobiDB-lite"/>
    </source>
</evidence>
<proteinExistence type="predicted"/>
<feature type="transmembrane region" description="Helical" evidence="2">
    <location>
        <begin position="7"/>
        <end position="25"/>
    </location>
</feature>
<sequence>MINSIPFYFSPTILIIIFSFSVWDFKIFKMPEDCPVDFWTHYSYLCLKSKVCPLKSVIKNLKGKELCFPVENIRREHWPFLLSALSVDQSLTKVWFWSNFPIAEYKEMSEKKKKKNNLFFPIPYGCTAKNITDICKCVSHLLKNSKALKVLMVEYLFLRNDDIQNLTEGLKNSNIDKFSLAGCQLQDEYVETLYRGLQSSTVSWIDFSMCGLSISGLTFICDLIKAHHRKRSNDMFPETLRYRLPILDDMKGLRRVSLNNNDFGDEGVEILMDSLQEDMWMKALDLQKCSIENEGARSILKILRSNVGLQLLDLRQNKIDTTLIDRIALQLSLNNSQKEIKFELGDLWKPPKYERAIKRRIAKTRNVKLAVSSKPGSYISLEKKLKVSMGLLKEIEKTHIGDIEKKHAQTNDASSQTTYDSNDELTEMKNALLHEMRVQNSLKQLVKKYKLENSLLRKELDKMAVLENYILIDHDTFVEVTNIFEKFKKFLEAMKKYGLWECIEMLGVSEKSDIALKPFIIDTTRKCMQLVESDSPSDRKSDSARSSNPATKKHIPTEKAKTYHHRHENKSDDVNDFKEKAHNISKRIQEQIYARAQPPTHNKVMKVFMDVRDNYSKTILSGQVSDGRKTDHVHRPEDYYKQSKTLQQMSHHSKLNQSNSDILVSRKQTPGNKKSVGSQTPAVEATSYKQKPSSASHKMHSRKFSTPKTVQSSTSATDISSDEPSPVFERSIRESLKSSEYKSLPTPKSAPVKESSRKSELSKSLKGPQASGDQVLKHSLHSEKTVSSDSESTLRSSKISLEKLPSDKSNHHGEPHSRTSVNTRTVERVASHKTSTKSSSTVSSISSYKSRKEVKSDSSGGKGDSNKSYLESVSDESTDKDVKSLTLSEVYSSLGSKRDSDHSNQSPYSSKPKESPLEKVPLENKTDSTNSKEKEVPLEKLSQVSKDPIYESSPKSSRNNDSQQKLVPPNDEKPLKRNNSESSIPSLSDITTVSSRSLNTDSVMGQLSDI</sequence>
<dbReference type="PANTHER" id="PTHR24110:SF3">
    <property type="entry name" value="CENTROSOMAL PROTEIN OF 78 KDA"/>
    <property type="match status" value="1"/>
</dbReference>
<keyword evidence="2" id="KW-1133">Transmembrane helix</keyword>
<evidence type="ECO:0000313" key="3">
    <source>
        <dbReference type="EMBL" id="CAL1295324.1"/>
    </source>
</evidence>
<dbReference type="AlphaFoldDB" id="A0AAV2BIP7"/>
<dbReference type="SUPFAM" id="SSF52047">
    <property type="entry name" value="RNI-like"/>
    <property type="match status" value="1"/>
</dbReference>
<protein>
    <submittedName>
        <fullName evidence="3">Uncharacterized protein</fullName>
    </submittedName>
</protein>
<gene>
    <name evidence="3" type="ORF">LARSCL_LOCUS19215</name>
</gene>
<feature type="compositionally biased region" description="Polar residues" evidence="1">
    <location>
        <begin position="885"/>
        <end position="895"/>
    </location>
</feature>
<dbReference type="EMBL" id="CAXIEN010000367">
    <property type="protein sequence ID" value="CAL1295324.1"/>
    <property type="molecule type" value="Genomic_DNA"/>
</dbReference>
<dbReference type="PANTHER" id="PTHR24110">
    <property type="entry name" value="CENTROSOMAL PROTEIN OF 78 KDA"/>
    <property type="match status" value="1"/>
</dbReference>
<feature type="compositionally biased region" description="Polar residues" evidence="1">
    <location>
        <begin position="980"/>
        <end position="1010"/>
    </location>
</feature>
<dbReference type="InterPro" id="IPR032675">
    <property type="entry name" value="LRR_dom_sf"/>
</dbReference>
<dbReference type="PRINTS" id="PR02062">
    <property type="entry name" value="CENTROSOME78"/>
</dbReference>
<dbReference type="GO" id="GO:0044782">
    <property type="term" value="P:cilium organization"/>
    <property type="evidence" value="ECO:0007669"/>
    <property type="project" value="TreeGrafter"/>
</dbReference>
<feature type="compositionally biased region" description="Basic and acidic residues" evidence="1">
    <location>
        <begin position="730"/>
        <end position="740"/>
    </location>
</feature>
<feature type="compositionally biased region" description="Polar residues" evidence="1">
    <location>
        <begin position="642"/>
        <end position="696"/>
    </location>
</feature>
<name>A0AAV2BIP7_9ARAC</name>
<feature type="region of interest" description="Disordered" evidence="1">
    <location>
        <begin position="531"/>
        <end position="576"/>
    </location>
</feature>
<keyword evidence="2" id="KW-0812">Transmembrane</keyword>
<feature type="compositionally biased region" description="Basic and acidic residues" evidence="1">
    <location>
        <begin position="970"/>
        <end position="979"/>
    </location>
</feature>
<reference evidence="3 4" key="1">
    <citation type="submission" date="2024-04" db="EMBL/GenBank/DDBJ databases">
        <authorList>
            <person name="Rising A."/>
            <person name="Reimegard J."/>
            <person name="Sonavane S."/>
            <person name="Akerstrom W."/>
            <person name="Nylinder S."/>
            <person name="Hedman E."/>
            <person name="Kallberg Y."/>
        </authorList>
    </citation>
    <scope>NUCLEOTIDE SEQUENCE [LARGE SCALE GENOMIC DNA]</scope>
</reference>
<keyword evidence="4" id="KW-1185">Reference proteome</keyword>
<feature type="compositionally biased region" description="Polar residues" evidence="1">
    <location>
        <begin position="706"/>
        <end position="723"/>
    </location>
</feature>